<proteinExistence type="predicted"/>
<reference evidence="3 4" key="1">
    <citation type="submission" date="2020-07" db="EMBL/GenBank/DDBJ databases">
        <authorList>
            <person name="Feng X."/>
        </authorList>
    </citation>
    <scope>NUCLEOTIDE SEQUENCE [LARGE SCALE GENOMIC DNA]</scope>
    <source>
        <strain evidence="3 4">JCM14086</strain>
    </source>
</reference>
<gene>
    <name evidence="3" type="ORF">H5P30_10615</name>
</gene>
<dbReference type="Gene3D" id="3.40.50.1110">
    <property type="entry name" value="SGNH hydrolase"/>
    <property type="match status" value="1"/>
</dbReference>
<dbReference type="Proteomes" id="UP000525652">
    <property type="component" value="Unassembled WGS sequence"/>
</dbReference>
<feature type="domain" description="Sialate O-acetylesterase" evidence="2">
    <location>
        <begin position="2"/>
        <end position="50"/>
    </location>
</feature>
<comment type="caution">
    <text evidence="3">The sequence shown here is derived from an EMBL/GenBank/DDBJ whole genome shotgun (WGS) entry which is preliminary data.</text>
</comment>
<dbReference type="GO" id="GO:0016788">
    <property type="term" value="F:hydrolase activity, acting on ester bonds"/>
    <property type="evidence" value="ECO:0007669"/>
    <property type="project" value="UniProtKB-ARBA"/>
</dbReference>
<evidence type="ECO:0000313" key="4">
    <source>
        <dbReference type="Proteomes" id="UP000525652"/>
    </source>
</evidence>
<evidence type="ECO:0000259" key="2">
    <source>
        <dbReference type="Pfam" id="PF03629"/>
    </source>
</evidence>
<organism evidence="3 4">
    <name type="scientific">Puniceicoccus vermicola</name>
    <dbReference type="NCBI Taxonomy" id="388746"/>
    <lineage>
        <taxon>Bacteria</taxon>
        <taxon>Pseudomonadati</taxon>
        <taxon>Verrucomicrobiota</taxon>
        <taxon>Opitutia</taxon>
        <taxon>Puniceicoccales</taxon>
        <taxon>Puniceicoccaceae</taxon>
        <taxon>Puniceicoccus</taxon>
    </lineage>
</organism>
<dbReference type="Pfam" id="PF03629">
    <property type="entry name" value="SASA"/>
    <property type="match status" value="1"/>
</dbReference>
<dbReference type="EMBL" id="JACHVA010000082">
    <property type="protein sequence ID" value="MBC2602230.1"/>
    <property type="molecule type" value="Genomic_DNA"/>
</dbReference>
<name>A0A7X1AYA4_9BACT</name>
<dbReference type="AlphaFoldDB" id="A0A7X1AYA4"/>
<dbReference type="SUPFAM" id="SSF52266">
    <property type="entry name" value="SGNH hydrolase"/>
    <property type="match status" value="1"/>
</dbReference>
<keyword evidence="4" id="KW-1185">Reference proteome</keyword>
<sequence>MVNDSQIAVAEDMEKVIFVKRDGLTSLEDRTHFDTRSQIEFGKRYADAYLSLEDRKGGQ</sequence>
<dbReference type="InterPro" id="IPR005181">
    <property type="entry name" value="SASA"/>
</dbReference>
<evidence type="ECO:0000313" key="3">
    <source>
        <dbReference type="EMBL" id="MBC2602230.1"/>
    </source>
</evidence>
<protein>
    <recommendedName>
        <fullName evidence="2">Sialate O-acetylesterase domain-containing protein</fullName>
    </recommendedName>
</protein>
<keyword evidence="1" id="KW-0378">Hydrolase</keyword>
<evidence type="ECO:0000256" key="1">
    <source>
        <dbReference type="ARBA" id="ARBA00022801"/>
    </source>
</evidence>
<dbReference type="InterPro" id="IPR036514">
    <property type="entry name" value="SGNH_hydro_sf"/>
</dbReference>
<accession>A0A7X1AYA4</accession>